<evidence type="ECO:0000313" key="2">
    <source>
        <dbReference type="Proteomes" id="UP001066276"/>
    </source>
</evidence>
<comment type="caution">
    <text evidence="1">The sequence shown here is derived from an EMBL/GenBank/DDBJ whole genome shotgun (WGS) entry which is preliminary data.</text>
</comment>
<gene>
    <name evidence="1" type="ORF">NDU88_002332</name>
</gene>
<dbReference type="Proteomes" id="UP001066276">
    <property type="component" value="Chromosome 6"/>
</dbReference>
<proteinExistence type="predicted"/>
<protein>
    <submittedName>
        <fullName evidence="1">Uncharacterized protein</fullName>
    </submittedName>
</protein>
<sequence length="118" mass="12980">MIGMEPTARALPGWHGMKLTTCIVRMARAGTNGTCRDGTNCTCIARMAPDGIRMLLTAYTLPTWHRGDIGCTYICCKSYLQECTGHCTTLVAVPDTAADLLCVQFYAKAWLRTQFPVE</sequence>
<dbReference type="AlphaFoldDB" id="A0AAV7QBE2"/>
<name>A0AAV7QBE2_PLEWA</name>
<dbReference type="EMBL" id="JANPWB010000010">
    <property type="protein sequence ID" value="KAJ1135903.1"/>
    <property type="molecule type" value="Genomic_DNA"/>
</dbReference>
<evidence type="ECO:0000313" key="1">
    <source>
        <dbReference type="EMBL" id="KAJ1135903.1"/>
    </source>
</evidence>
<reference evidence="1" key="1">
    <citation type="journal article" date="2022" name="bioRxiv">
        <title>Sequencing and chromosome-scale assembly of the giantPleurodeles waltlgenome.</title>
        <authorList>
            <person name="Brown T."/>
            <person name="Elewa A."/>
            <person name="Iarovenko S."/>
            <person name="Subramanian E."/>
            <person name="Araus A.J."/>
            <person name="Petzold A."/>
            <person name="Susuki M."/>
            <person name="Suzuki K.-i.T."/>
            <person name="Hayashi T."/>
            <person name="Toyoda A."/>
            <person name="Oliveira C."/>
            <person name="Osipova E."/>
            <person name="Leigh N.D."/>
            <person name="Simon A."/>
            <person name="Yun M.H."/>
        </authorList>
    </citation>
    <scope>NUCLEOTIDE SEQUENCE</scope>
    <source>
        <strain evidence="1">20211129_DDA</strain>
        <tissue evidence="1">Liver</tissue>
    </source>
</reference>
<keyword evidence="2" id="KW-1185">Reference proteome</keyword>
<accession>A0AAV7QBE2</accession>
<organism evidence="1 2">
    <name type="scientific">Pleurodeles waltl</name>
    <name type="common">Iberian ribbed newt</name>
    <dbReference type="NCBI Taxonomy" id="8319"/>
    <lineage>
        <taxon>Eukaryota</taxon>
        <taxon>Metazoa</taxon>
        <taxon>Chordata</taxon>
        <taxon>Craniata</taxon>
        <taxon>Vertebrata</taxon>
        <taxon>Euteleostomi</taxon>
        <taxon>Amphibia</taxon>
        <taxon>Batrachia</taxon>
        <taxon>Caudata</taxon>
        <taxon>Salamandroidea</taxon>
        <taxon>Salamandridae</taxon>
        <taxon>Pleurodelinae</taxon>
        <taxon>Pleurodeles</taxon>
    </lineage>
</organism>